<keyword evidence="8" id="KW-0156">Chromatin regulator</keyword>
<dbReference type="Gene3D" id="1.20.5.430">
    <property type="match status" value="1"/>
</dbReference>
<dbReference type="GeneTree" id="ENSGT00940000155093"/>
<evidence type="ECO:0000259" key="20">
    <source>
        <dbReference type="PROSITE" id="PS50090"/>
    </source>
</evidence>
<dbReference type="AlphaFoldDB" id="A0A8C6BVL9"/>
<evidence type="ECO:0000256" key="11">
    <source>
        <dbReference type="ARBA" id="ARBA00023054"/>
    </source>
</evidence>
<feature type="compositionally biased region" description="Polar residues" evidence="19">
    <location>
        <begin position="678"/>
        <end position="688"/>
    </location>
</feature>
<name>A0A8C6BVL9_MONMO</name>
<comment type="function">
    <text evidence="17">Mediates transcriptional repression by certain nuclear receptors. Part of a complex which promotes histone deacetylation and the formation of repressive chromatin structures which may impede the access of basal transcription factors. Participates in the transcriptional repressor activity produced by BCL6. Recruited by ZBTB7A to the androgen response elements/ARE on target genes, negatively regulates androgen receptor signaling and androgen-induced cell proliferation. Mediates the NR1D1-dependent repression and circadian regulation of TSHB expression. The NCOR1-HDAC3 complex regulates the circadian expression of the core clock gene ARTNL/BMAL1 and the genes involved in lipid metabolism in the liver.</text>
</comment>
<feature type="compositionally biased region" description="Basic and acidic residues" evidence="19">
    <location>
        <begin position="103"/>
        <end position="112"/>
    </location>
</feature>
<evidence type="ECO:0000259" key="21">
    <source>
        <dbReference type="PROSITE" id="PS51293"/>
    </source>
</evidence>
<evidence type="ECO:0000256" key="6">
    <source>
        <dbReference type="ARBA" id="ARBA00022737"/>
    </source>
</evidence>
<dbReference type="GO" id="GO:0046966">
    <property type="term" value="F:nuclear thyroid hormone receptor binding"/>
    <property type="evidence" value="ECO:0007669"/>
    <property type="project" value="TreeGrafter"/>
</dbReference>
<evidence type="ECO:0000256" key="15">
    <source>
        <dbReference type="ARBA" id="ARBA00023242"/>
    </source>
</evidence>
<keyword evidence="15" id="KW-0539">Nucleus</keyword>
<keyword evidence="3" id="KW-0678">Repressor</keyword>
<feature type="domain" description="HTH myb-type" evidence="22">
    <location>
        <begin position="511"/>
        <end position="565"/>
    </location>
</feature>
<evidence type="ECO:0000256" key="9">
    <source>
        <dbReference type="ARBA" id="ARBA00022990"/>
    </source>
</evidence>
<comment type="subunit">
    <text evidence="18">Forms a large corepressor complex that contains SIN3A/B and histone deacetylases HDAC1 and HDAC2. This complex associates with the thyroid receptor (TR) and the retinoid acid receptor (RAR) in the absence of ligand. Interacts directly with RARA; the interaction is facilitated with RARA trimethylation. Component of the N-Cor repressor complex, at least composed of CBFA2T3, HEXIM1, NCOR1, NCOR2, HDAC3, TBL1X, TBL1XR1, CORO2A and GPS2. Interacts with ZBTB33; the interaction serves to recruit the N-CoR complex to promoter regions containing methylated CpG dinucleotides. Interacts with TRIM28 and KDM3A. Interacts (via the RD1 domain) with BAZ1A (via its N-terminal); the interaction corepresses a number of NCOR1-regulated genes. Interacts with BCL6, C1D, DACH1, HEXIM1, HDAC7, RORA, RORC, SAP30, SIAH2, SIN3A and SIN3B. May interact with DEAF1. Interacts with RXRA. Interacts with SETD5. Interacts with VDR. Interacts with ZBTB7A. Interacts with AR. Interacts with HDAC3.</text>
</comment>
<dbReference type="GO" id="GO:0000122">
    <property type="term" value="P:negative regulation of transcription by RNA polymerase II"/>
    <property type="evidence" value="ECO:0007669"/>
    <property type="project" value="TreeGrafter"/>
</dbReference>
<comment type="subcellular location">
    <subcellularLocation>
        <location evidence="1">Nucleus</location>
    </subcellularLocation>
</comment>
<keyword evidence="4" id="KW-1017">Isopeptide bond</keyword>
<dbReference type="GO" id="GO:1902532">
    <property type="term" value="P:negative regulation of intracellular signal transduction"/>
    <property type="evidence" value="ECO:0007669"/>
    <property type="project" value="UniProtKB-ARBA"/>
</dbReference>
<feature type="region of interest" description="Disordered" evidence="19">
    <location>
        <begin position="97"/>
        <end position="122"/>
    </location>
</feature>
<feature type="compositionally biased region" description="Pro residues" evidence="19">
    <location>
        <begin position="497"/>
        <end position="508"/>
    </location>
</feature>
<evidence type="ECO:0000256" key="18">
    <source>
        <dbReference type="ARBA" id="ARBA00065205"/>
    </source>
</evidence>
<evidence type="ECO:0000256" key="2">
    <source>
        <dbReference type="ARBA" id="ARBA00010097"/>
    </source>
</evidence>
<dbReference type="GO" id="GO:0005654">
    <property type="term" value="C:nucleoplasm"/>
    <property type="evidence" value="ECO:0007669"/>
    <property type="project" value="UniProtKB-ARBA"/>
</dbReference>
<dbReference type="InterPro" id="IPR001005">
    <property type="entry name" value="SANT/Myb"/>
</dbReference>
<evidence type="ECO:0000256" key="17">
    <source>
        <dbReference type="ARBA" id="ARBA00054129"/>
    </source>
</evidence>
<dbReference type="GO" id="GO:0005829">
    <property type="term" value="C:cytosol"/>
    <property type="evidence" value="ECO:0007669"/>
    <property type="project" value="UniProtKB-ARBA"/>
</dbReference>
<dbReference type="InterPro" id="IPR009057">
    <property type="entry name" value="Homeodomain-like_sf"/>
</dbReference>
<feature type="region of interest" description="Disordered" evidence="19">
    <location>
        <begin position="388"/>
        <end position="524"/>
    </location>
</feature>
<dbReference type="Proteomes" id="UP000694561">
    <property type="component" value="Unplaced"/>
</dbReference>
<dbReference type="FunFam" id="1.10.10.60:FF:000026">
    <property type="entry name" value="Nuclear receptor corepressor 2 isoform 1"/>
    <property type="match status" value="1"/>
</dbReference>
<dbReference type="SUPFAM" id="SSF46689">
    <property type="entry name" value="Homeodomain-like"/>
    <property type="match status" value="2"/>
</dbReference>
<dbReference type="InterPro" id="IPR051571">
    <property type="entry name" value="N-CoR_corepressor"/>
</dbReference>
<dbReference type="Gene3D" id="1.10.10.60">
    <property type="entry name" value="Homeodomain-like"/>
    <property type="match status" value="1"/>
</dbReference>
<keyword evidence="12" id="KW-0090">Biological rhythms</keyword>
<reference evidence="23" key="1">
    <citation type="submission" date="2025-08" db="UniProtKB">
        <authorList>
            <consortium name="Ensembl"/>
        </authorList>
    </citation>
    <scope>IDENTIFICATION</scope>
</reference>
<feature type="compositionally biased region" description="Low complexity" evidence="19">
    <location>
        <begin position="481"/>
        <end position="496"/>
    </location>
</feature>
<reference evidence="23" key="2">
    <citation type="submission" date="2025-09" db="UniProtKB">
        <authorList>
            <consortium name="Ensembl"/>
        </authorList>
    </citation>
    <scope>IDENTIFICATION</scope>
</reference>
<protein>
    <recommendedName>
        <fullName evidence="16">Nuclear receptor corepressor 1</fullName>
    </recommendedName>
</protein>
<keyword evidence="5" id="KW-0597">Phosphoprotein</keyword>
<dbReference type="GO" id="GO:0048511">
    <property type="term" value="P:rhythmic process"/>
    <property type="evidence" value="ECO:0007669"/>
    <property type="project" value="UniProtKB-KW"/>
</dbReference>
<dbReference type="PANTHER" id="PTHR13992:SF5">
    <property type="entry name" value="NUCLEAR RECEPTOR COREPRESSOR 1"/>
    <property type="match status" value="1"/>
</dbReference>
<dbReference type="GO" id="GO:0003677">
    <property type="term" value="F:DNA binding"/>
    <property type="evidence" value="ECO:0007669"/>
    <property type="project" value="UniProtKB-KW"/>
</dbReference>
<evidence type="ECO:0000256" key="12">
    <source>
        <dbReference type="ARBA" id="ARBA00023108"/>
    </source>
</evidence>
<keyword evidence="24" id="KW-1185">Reference proteome</keyword>
<evidence type="ECO:0000256" key="5">
    <source>
        <dbReference type="ARBA" id="ARBA00022553"/>
    </source>
</evidence>
<dbReference type="InterPro" id="IPR017884">
    <property type="entry name" value="SANT_dom"/>
</dbReference>
<dbReference type="PROSITE" id="PS51293">
    <property type="entry name" value="SANT"/>
    <property type="match status" value="2"/>
</dbReference>
<dbReference type="SMART" id="SM00717">
    <property type="entry name" value="SANT"/>
    <property type="match status" value="2"/>
</dbReference>
<keyword evidence="10" id="KW-0805">Transcription regulation</keyword>
<feature type="domain" description="Myb-like" evidence="20">
    <location>
        <begin position="511"/>
        <end position="561"/>
    </location>
</feature>
<dbReference type="InterPro" id="IPR031557">
    <property type="entry name" value="N-CoR_GPS2_interact"/>
</dbReference>
<feature type="compositionally biased region" description="Basic and acidic residues" evidence="19">
    <location>
        <begin position="400"/>
        <end position="422"/>
    </location>
</feature>
<sequence>MSSSGYPPNQGAFSTEQSRYPPHSVQYTFPSTRHQQDSAFGVKHEAPSSPISGQPCGDDQNASPSKLSKEELIQSMDRVDREIAKVEQQILKLKKKQQQLEEEAAKPPEPEKPVSPPPVEQKHRSIVQIIYDENRKKAEEAHKIFEGLGPKVELPLYNQPSDTKVYHENIKTNQVMRKKLILFFKRRNHARKQREQKICQRYDQLMEAWEKKVDRIENNPRRKAKESKTREYYEKQFPEIRKQREQQERFQRVGQRGAGLSATIARSEHEISEIIDGLSEQENNEKQMRQLSVIPPMMFDAEQRRVKFINMNGLMEDPMKIYKDRQFMNVWTDHEKEIFKDKFIQHPKNFGLIASYLERKSVPDCVLYYYLTKKNENYKALVRRNYGKRRGRNQQIARPSQEEKVEEKEEDKAEKTEKKEEEKKDEEEKDEKEDSKENTKEKDKTESTAEETEEREQATPRGRKTANSQGRRKGRVTRSMTSEAAAASAAAAAATEEPPPPLPPPPEPISTEPVETSRWTEEEMEVAKKGLVEHGRNWAAIAKMVGTKSEAQCKNFYFNYKRRHNLDNLLQQHKQKASRKPREERDVSQCESVASTVSAQEDEDIEASNEEENPEDSEGAENSSGTESAPSPSPVEAVKPGEDSTENAPPRGTTPDPVPRASPSPAVPSTEAAEDASVETQANDSVSDTAEPMDVGHRECGAEGTSALDLPSATKADAADVEMPESSPSRVEGDPKDRDLERGSEKPEPGGDDLGVAQQMSAPRPELPSDHDSSATCSADEDVDGEPERQRMFPMDSKPSLLNPTGSILVSSPIKPNPLDLPQLQHRAAVIPPMVSCTPCNIPIGTPVSGFALYQRHIKAMHESALLEEQRQRQEQMDLERRGSASPRGAPKSPNREWEGRW</sequence>
<dbReference type="GO" id="GO:0000785">
    <property type="term" value="C:chromatin"/>
    <property type="evidence" value="ECO:0007669"/>
    <property type="project" value="TreeGrafter"/>
</dbReference>
<evidence type="ECO:0000313" key="24">
    <source>
        <dbReference type="Proteomes" id="UP000694561"/>
    </source>
</evidence>
<evidence type="ECO:0000256" key="1">
    <source>
        <dbReference type="ARBA" id="ARBA00004123"/>
    </source>
</evidence>
<dbReference type="Pfam" id="PF00249">
    <property type="entry name" value="Myb_DNA-binding"/>
    <property type="match status" value="1"/>
</dbReference>
<evidence type="ECO:0000256" key="13">
    <source>
        <dbReference type="ARBA" id="ARBA00023125"/>
    </source>
</evidence>
<organism evidence="23 24">
    <name type="scientific">Monodon monoceros</name>
    <name type="common">Narwhal</name>
    <name type="synonym">Ceratodon monodon</name>
    <dbReference type="NCBI Taxonomy" id="40151"/>
    <lineage>
        <taxon>Eukaryota</taxon>
        <taxon>Metazoa</taxon>
        <taxon>Chordata</taxon>
        <taxon>Craniata</taxon>
        <taxon>Vertebrata</taxon>
        <taxon>Euteleostomi</taxon>
        <taxon>Mammalia</taxon>
        <taxon>Eutheria</taxon>
        <taxon>Laurasiatheria</taxon>
        <taxon>Artiodactyla</taxon>
        <taxon>Whippomorpha</taxon>
        <taxon>Cetacea</taxon>
        <taxon>Odontoceti</taxon>
        <taxon>Monodontidae</taxon>
        <taxon>Monodon</taxon>
    </lineage>
</organism>
<keyword evidence="6" id="KW-0677">Repeat</keyword>
<feature type="domain" description="SANT" evidence="21">
    <location>
        <begin position="514"/>
        <end position="565"/>
    </location>
</feature>
<evidence type="ECO:0000256" key="14">
    <source>
        <dbReference type="ARBA" id="ARBA00023163"/>
    </source>
</evidence>
<evidence type="ECO:0000256" key="7">
    <source>
        <dbReference type="ARBA" id="ARBA00022843"/>
    </source>
</evidence>
<keyword evidence="9" id="KW-0007">Acetylation</keyword>
<feature type="compositionally biased region" description="Acidic residues" evidence="19">
    <location>
        <begin position="600"/>
        <end position="619"/>
    </location>
</feature>
<dbReference type="GO" id="GO:0003714">
    <property type="term" value="F:transcription corepressor activity"/>
    <property type="evidence" value="ECO:0007669"/>
    <property type="project" value="TreeGrafter"/>
</dbReference>
<feature type="compositionally biased region" description="Basic and acidic residues" evidence="19">
    <location>
        <begin position="432"/>
        <end position="447"/>
    </location>
</feature>
<feature type="region of interest" description="Disordered" evidence="19">
    <location>
        <begin position="1"/>
        <end position="74"/>
    </location>
</feature>
<feature type="region of interest" description="Disordered" evidence="19">
    <location>
        <begin position="569"/>
        <end position="814"/>
    </location>
</feature>
<feature type="region of interest" description="Disordered" evidence="19">
    <location>
        <begin position="865"/>
        <end position="902"/>
    </location>
</feature>
<evidence type="ECO:0000256" key="19">
    <source>
        <dbReference type="SAM" id="MobiDB-lite"/>
    </source>
</evidence>
<dbReference type="CDD" id="cd00167">
    <property type="entry name" value="SANT"/>
    <property type="match status" value="2"/>
</dbReference>
<dbReference type="GO" id="GO:0006325">
    <property type="term" value="P:chromatin organization"/>
    <property type="evidence" value="ECO:0007669"/>
    <property type="project" value="UniProtKB-KW"/>
</dbReference>
<dbReference type="GO" id="GO:0017053">
    <property type="term" value="C:transcription repressor complex"/>
    <property type="evidence" value="ECO:0007669"/>
    <property type="project" value="UniProtKB-ARBA"/>
</dbReference>
<evidence type="ECO:0000256" key="8">
    <source>
        <dbReference type="ARBA" id="ARBA00022853"/>
    </source>
</evidence>
<evidence type="ECO:0000259" key="22">
    <source>
        <dbReference type="PROSITE" id="PS51294"/>
    </source>
</evidence>
<dbReference type="InterPro" id="IPR017930">
    <property type="entry name" value="Myb_dom"/>
</dbReference>
<feature type="domain" description="SANT" evidence="21">
    <location>
        <begin position="326"/>
        <end position="377"/>
    </location>
</feature>
<evidence type="ECO:0000313" key="23">
    <source>
        <dbReference type="Ensembl" id="ENSMMNP00015021914.1"/>
    </source>
</evidence>
<dbReference type="Gene3D" id="1.20.58.1880">
    <property type="match status" value="1"/>
</dbReference>
<comment type="similarity">
    <text evidence="2">Belongs to the N-CoR nuclear receptor corepressors family.</text>
</comment>
<feature type="compositionally biased region" description="Polar residues" evidence="19">
    <location>
        <begin position="800"/>
        <end position="810"/>
    </location>
</feature>
<keyword evidence="13" id="KW-0238">DNA-binding</keyword>
<feature type="compositionally biased region" description="Polar residues" evidence="19">
    <location>
        <begin position="589"/>
        <end position="599"/>
    </location>
</feature>
<proteinExistence type="inferred from homology"/>
<keyword evidence="7" id="KW-0832">Ubl conjugation</keyword>
<keyword evidence="11" id="KW-0175">Coiled coil</keyword>
<feature type="compositionally biased region" description="Polar residues" evidence="19">
    <location>
        <begin position="1"/>
        <end position="18"/>
    </location>
</feature>
<keyword evidence="14" id="KW-0804">Transcription</keyword>
<feature type="compositionally biased region" description="Basic and acidic residues" evidence="19">
    <location>
        <begin position="731"/>
        <end position="749"/>
    </location>
</feature>
<dbReference type="Pfam" id="PF15784">
    <property type="entry name" value="GPS2_interact"/>
    <property type="match status" value="1"/>
</dbReference>
<evidence type="ECO:0000256" key="16">
    <source>
        <dbReference type="ARBA" id="ARBA00044171"/>
    </source>
</evidence>
<dbReference type="Ensembl" id="ENSMMNT00015024087.1">
    <property type="protein sequence ID" value="ENSMMNP00015021914.1"/>
    <property type="gene ID" value="ENSMMNG00015016074.1"/>
</dbReference>
<evidence type="ECO:0000256" key="3">
    <source>
        <dbReference type="ARBA" id="ARBA00022491"/>
    </source>
</evidence>
<dbReference type="FunFam" id="1.20.5.430:FF:000001">
    <property type="entry name" value="Nuclear receptor corepressor 2 isoform 1"/>
    <property type="match status" value="1"/>
</dbReference>
<dbReference type="PANTHER" id="PTHR13992">
    <property type="entry name" value="NUCLEAR RECEPTOR CO-REPRESSOR RELATED NCOR"/>
    <property type="match status" value="1"/>
</dbReference>
<feature type="compositionally biased region" description="Basic and acidic residues" evidence="19">
    <location>
        <begin position="868"/>
        <end position="883"/>
    </location>
</feature>
<evidence type="ECO:0000256" key="4">
    <source>
        <dbReference type="ARBA" id="ARBA00022499"/>
    </source>
</evidence>
<dbReference type="PROSITE" id="PS51294">
    <property type="entry name" value="HTH_MYB"/>
    <property type="match status" value="1"/>
</dbReference>
<evidence type="ECO:0000256" key="10">
    <source>
        <dbReference type="ARBA" id="ARBA00023015"/>
    </source>
</evidence>
<feature type="compositionally biased region" description="Pro residues" evidence="19">
    <location>
        <begin position="656"/>
        <end position="666"/>
    </location>
</feature>
<accession>A0A8C6BVL9</accession>
<dbReference type="FunFam" id="1.20.58.1880:FF:000004">
    <property type="entry name" value="nuclear receptor corepressor 1 isoform X4"/>
    <property type="match status" value="1"/>
</dbReference>
<dbReference type="PROSITE" id="PS50090">
    <property type="entry name" value="MYB_LIKE"/>
    <property type="match status" value="1"/>
</dbReference>